<dbReference type="InterPro" id="IPR006318">
    <property type="entry name" value="PTS_EI-like"/>
</dbReference>
<dbReference type="OrthoDB" id="9765468at2"/>
<dbReference type="InterPro" id="IPR050499">
    <property type="entry name" value="PEP-utilizing_PTS_enzyme"/>
</dbReference>
<evidence type="ECO:0000313" key="15">
    <source>
        <dbReference type="EMBL" id="TBU92551.1"/>
    </source>
</evidence>
<evidence type="ECO:0000256" key="8">
    <source>
        <dbReference type="ARBA" id="ARBA00022597"/>
    </source>
</evidence>
<evidence type="ECO:0000313" key="16">
    <source>
        <dbReference type="EMBL" id="TBV03036.1"/>
    </source>
</evidence>
<dbReference type="EMBL" id="QJUL01000015">
    <property type="protein sequence ID" value="TBU92551.1"/>
    <property type="molecule type" value="Genomic_DNA"/>
</dbReference>
<accession>A0A4Q9R2A0</accession>
<evidence type="ECO:0000256" key="5">
    <source>
        <dbReference type="ARBA" id="ARBA00012232"/>
    </source>
</evidence>
<comment type="caution">
    <text evidence="15">The sequence shown here is derived from an EMBL/GenBank/DDBJ whole genome shotgun (WGS) entry which is preliminary data.</text>
</comment>
<dbReference type="SUPFAM" id="SSF47831">
    <property type="entry name" value="Enzyme I of the PEP:sugar phosphotransferase system HPr-binding (sub)domain"/>
    <property type="match status" value="1"/>
</dbReference>
<dbReference type="NCBIfam" id="NF008283">
    <property type="entry name" value="PRK11061.1"/>
    <property type="match status" value="1"/>
</dbReference>
<evidence type="ECO:0000256" key="13">
    <source>
        <dbReference type="ARBA" id="ARBA00022842"/>
    </source>
</evidence>
<keyword evidence="12" id="KW-0418">Kinase</keyword>
<evidence type="ECO:0000256" key="12">
    <source>
        <dbReference type="ARBA" id="ARBA00022777"/>
    </source>
</evidence>
<dbReference type="InterPro" id="IPR029016">
    <property type="entry name" value="GAF-like_dom_sf"/>
</dbReference>
<dbReference type="AlphaFoldDB" id="A0A4Q9R2A0"/>
<dbReference type="InterPro" id="IPR040442">
    <property type="entry name" value="Pyrv_kinase-like_dom_sf"/>
</dbReference>
<evidence type="ECO:0000256" key="11">
    <source>
        <dbReference type="ARBA" id="ARBA00022723"/>
    </source>
</evidence>
<dbReference type="RefSeq" id="WP_131175551.1">
    <property type="nucleotide sequence ID" value="NZ_QJUL01000015.1"/>
</dbReference>
<dbReference type="SUPFAM" id="SSF52009">
    <property type="entry name" value="Phosphohistidine domain"/>
    <property type="match status" value="1"/>
</dbReference>
<evidence type="ECO:0000256" key="6">
    <source>
        <dbReference type="ARBA" id="ARBA00022448"/>
    </source>
</evidence>
<organism evidence="15 18">
    <name type="scientific">Phytopseudomonas dryadis</name>
    <dbReference type="NCBI Taxonomy" id="2487520"/>
    <lineage>
        <taxon>Bacteria</taxon>
        <taxon>Pseudomonadati</taxon>
        <taxon>Pseudomonadota</taxon>
        <taxon>Gammaproteobacteria</taxon>
        <taxon>Pseudomonadales</taxon>
        <taxon>Pseudomonadaceae</taxon>
        <taxon>Phytopseudomonas</taxon>
    </lineage>
</organism>
<dbReference type="GO" id="GO:0046872">
    <property type="term" value="F:metal ion binding"/>
    <property type="evidence" value="ECO:0007669"/>
    <property type="project" value="UniProtKB-KW"/>
</dbReference>
<dbReference type="GO" id="GO:0016301">
    <property type="term" value="F:kinase activity"/>
    <property type="evidence" value="ECO:0007669"/>
    <property type="project" value="UniProtKB-KW"/>
</dbReference>
<dbReference type="GO" id="GO:0005737">
    <property type="term" value="C:cytoplasm"/>
    <property type="evidence" value="ECO:0007669"/>
    <property type="project" value="UniProtKB-SubCell"/>
</dbReference>
<comment type="cofactor">
    <cofactor evidence="2">
        <name>Mg(2+)</name>
        <dbReference type="ChEBI" id="CHEBI:18420"/>
    </cofactor>
</comment>
<dbReference type="Pfam" id="PF00391">
    <property type="entry name" value="PEP-utilizers"/>
    <property type="match status" value="1"/>
</dbReference>
<dbReference type="InterPro" id="IPR036618">
    <property type="entry name" value="PtsI_HPr-bd_sf"/>
</dbReference>
<name>A0A4Q9R2A0_9GAMM</name>
<evidence type="ECO:0000256" key="7">
    <source>
        <dbReference type="ARBA" id="ARBA00022490"/>
    </source>
</evidence>
<dbReference type="Pfam" id="PF02896">
    <property type="entry name" value="PEP-utilizers_C"/>
    <property type="match status" value="1"/>
</dbReference>
<dbReference type="PANTHER" id="PTHR46244:SF1">
    <property type="entry name" value="PHOSPHOENOLPYRUVATE-DEPENDENT PHOSPHOTRANSFERASE SYSTEM"/>
    <property type="match status" value="1"/>
</dbReference>
<evidence type="ECO:0000256" key="3">
    <source>
        <dbReference type="ARBA" id="ARBA00004496"/>
    </source>
</evidence>
<dbReference type="Gene3D" id="3.50.30.10">
    <property type="entry name" value="Phosphohistidine domain"/>
    <property type="match status" value="1"/>
</dbReference>
<dbReference type="InterPro" id="IPR015813">
    <property type="entry name" value="Pyrv/PenolPyrv_kinase-like_dom"/>
</dbReference>
<keyword evidence="7" id="KW-0963">Cytoplasm</keyword>
<dbReference type="PRINTS" id="PR01736">
    <property type="entry name" value="PHPHTRNFRASE"/>
</dbReference>
<comment type="subcellular location">
    <subcellularLocation>
        <location evidence="3">Cytoplasm</location>
    </subcellularLocation>
</comment>
<dbReference type="NCBIfam" id="TIGR01417">
    <property type="entry name" value="PTS_I_fam"/>
    <property type="match status" value="1"/>
</dbReference>
<dbReference type="Gene3D" id="3.20.20.60">
    <property type="entry name" value="Phosphoenolpyruvate-binding domains"/>
    <property type="match status" value="1"/>
</dbReference>
<dbReference type="Pfam" id="PF01590">
    <property type="entry name" value="GAF"/>
    <property type="match status" value="1"/>
</dbReference>
<evidence type="ECO:0000313" key="17">
    <source>
        <dbReference type="Proteomes" id="UP000291334"/>
    </source>
</evidence>
<evidence type="ECO:0000313" key="18">
    <source>
        <dbReference type="Proteomes" id="UP000293172"/>
    </source>
</evidence>
<keyword evidence="13" id="KW-0460">Magnesium</keyword>
<keyword evidence="6" id="KW-0813">Transport</keyword>
<dbReference type="GO" id="GO:0009401">
    <property type="term" value="P:phosphoenolpyruvate-dependent sugar phosphotransferase system"/>
    <property type="evidence" value="ECO:0007669"/>
    <property type="project" value="UniProtKB-KW"/>
</dbReference>
<dbReference type="InterPro" id="IPR008279">
    <property type="entry name" value="PEP-util_enz_mobile_dom"/>
</dbReference>
<gene>
    <name evidence="16" type="ORF">DNK34_17445</name>
    <name evidence="15" type="ORF">DNK44_12370</name>
</gene>
<dbReference type="EC" id="2.7.3.9" evidence="5"/>
<dbReference type="InterPro" id="IPR036637">
    <property type="entry name" value="Phosphohistidine_dom_sf"/>
</dbReference>
<dbReference type="Gene3D" id="1.10.274.10">
    <property type="entry name" value="PtsI, HPr-binding domain"/>
    <property type="match status" value="1"/>
</dbReference>
<dbReference type="PANTHER" id="PTHR46244">
    <property type="entry name" value="PHOSPHOENOLPYRUVATE-PROTEIN PHOSPHOTRANSFERASE"/>
    <property type="match status" value="1"/>
</dbReference>
<reference evidence="17 18" key="1">
    <citation type="submission" date="2018-06" db="EMBL/GenBank/DDBJ databases">
        <title>Three novel Pseudomonas species isolated from symptomatic oak.</title>
        <authorList>
            <person name="Bueno-Gonzalez V."/>
            <person name="Brady C."/>
        </authorList>
    </citation>
    <scope>NUCLEOTIDE SEQUENCE [LARGE SCALE GENOMIC DNA]</scope>
    <source>
        <strain evidence="16 17">P26B</strain>
        <strain evidence="15 18">P6B</strain>
    </source>
</reference>
<keyword evidence="9 15" id="KW-0808">Transferase</keyword>
<dbReference type="Proteomes" id="UP000291334">
    <property type="component" value="Unassembled WGS sequence"/>
</dbReference>
<sequence>MLNTLRKIVQEVNAAKDLKAALGIIVQRVKETMGTQVCSVYLLDPESSRFVLMATDGLNKRSIGKVSMAPNEGLVGLVGTREEPLNLENASQHPRYRYFAETGEERYASFLGSPIIHHRRVMGVLVVQQKERRQFDEGEEAFLVTMSAQLAGVIAHAEATGSIRGLGKQGKGIQEAKFVGVPGSPGAAVGTAVVVLPPADLEVVPDKLVDDVDAELELFNDALEGVRSDMRNLSARMATQLRPEERALFDVYLMMLEDAALGNEVVKVIRTGQWAQGALRQVIGEHINRFELMDDAYLRERASDVKDLGRRLLAYLQQARQQTLVYPDNCILVAEELSPAMLGEVPEGKLVGLVSVQGSGNSHVAIFARAMGIPTVMGAVELPYSKIDGIQLIVDGYHGEVFTNPSEILRKQYSDVVEEDRQLTRGLDALRALPCETLDGHHMPLWVNTGLLADVVRAQERGAEGVGLYRTEVPFMIKDRFPSEKEQLAIYREQLAAFHPLPVTMRSLDIGGDKSLSYFPIKEDNPFLGWRGIRVTLDHPEIFLVQVRAMLKASEGLDNLRILLPMISGIQELEESLHLIHRAWGEVRDEGTDVPLPPIGVMVEIPAAVYQTRDLARQVDFLSVGSNDLTQYLLAVDRNNPRVADLYDFFHPAVLQALRKVVDDAHAEGKPVSICGEMAGDPTAAVLLMAMGFDSLSMNATNLPKVKWLLRQVSLGKARELLAQVMSIDNPQVIHSTLQLALRNLGLGRMINPASEIQA</sequence>
<dbReference type="Proteomes" id="UP000293172">
    <property type="component" value="Unassembled WGS sequence"/>
</dbReference>
<evidence type="ECO:0000256" key="1">
    <source>
        <dbReference type="ARBA" id="ARBA00000683"/>
    </source>
</evidence>
<evidence type="ECO:0000256" key="2">
    <source>
        <dbReference type="ARBA" id="ARBA00001946"/>
    </source>
</evidence>
<evidence type="ECO:0000259" key="14">
    <source>
        <dbReference type="SMART" id="SM00065"/>
    </source>
</evidence>
<dbReference type="InterPro" id="IPR000121">
    <property type="entry name" value="PEP_util_C"/>
</dbReference>
<evidence type="ECO:0000256" key="10">
    <source>
        <dbReference type="ARBA" id="ARBA00022683"/>
    </source>
</evidence>
<keyword evidence="17" id="KW-1185">Reference proteome</keyword>
<keyword evidence="10" id="KW-0598">Phosphotransferase system</keyword>
<dbReference type="GO" id="GO:0008965">
    <property type="term" value="F:phosphoenolpyruvate-protein phosphotransferase activity"/>
    <property type="evidence" value="ECO:0007669"/>
    <property type="project" value="UniProtKB-EC"/>
</dbReference>
<feature type="domain" description="GAF" evidence="14">
    <location>
        <begin position="17"/>
        <end position="164"/>
    </location>
</feature>
<dbReference type="SUPFAM" id="SSF55781">
    <property type="entry name" value="GAF domain-like"/>
    <property type="match status" value="1"/>
</dbReference>
<dbReference type="SUPFAM" id="SSF51621">
    <property type="entry name" value="Phosphoenolpyruvate/pyruvate domain"/>
    <property type="match status" value="1"/>
</dbReference>
<dbReference type="InterPro" id="IPR023151">
    <property type="entry name" value="PEP_util_CS"/>
</dbReference>
<evidence type="ECO:0000256" key="9">
    <source>
        <dbReference type="ARBA" id="ARBA00022679"/>
    </source>
</evidence>
<keyword evidence="8" id="KW-0762">Sugar transport</keyword>
<keyword evidence="15" id="KW-0670">Pyruvate</keyword>
<dbReference type="InterPro" id="IPR008731">
    <property type="entry name" value="PTS_EIN"/>
</dbReference>
<dbReference type="EMBL" id="QJUM01000021">
    <property type="protein sequence ID" value="TBV03036.1"/>
    <property type="molecule type" value="Genomic_DNA"/>
</dbReference>
<keyword evidence="11" id="KW-0479">Metal-binding</keyword>
<proteinExistence type="inferred from homology"/>
<protein>
    <recommendedName>
        <fullName evidence="5">phosphoenolpyruvate--protein phosphotransferase</fullName>
        <ecNumber evidence="5">2.7.3.9</ecNumber>
    </recommendedName>
</protein>
<comment type="catalytic activity">
    <reaction evidence="1">
        <text>L-histidyl-[protein] + phosphoenolpyruvate = N(pros)-phospho-L-histidyl-[protein] + pyruvate</text>
        <dbReference type="Rhea" id="RHEA:23880"/>
        <dbReference type="Rhea" id="RHEA-COMP:9745"/>
        <dbReference type="Rhea" id="RHEA-COMP:9746"/>
        <dbReference type="ChEBI" id="CHEBI:15361"/>
        <dbReference type="ChEBI" id="CHEBI:29979"/>
        <dbReference type="ChEBI" id="CHEBI:58702"/>
        <dbReference type="ChEBI" id="CHEBI:64837"/>
        <dbReference type="EC" id="2.7.3.9"/>
    </reaction>
</comment>
<comment type="similarity">
    <text evidence="4">Belongs to the PEP-utilizing enzyme family.</text>
</comment>
<dbReference type="Gene3D" id="3.30.450.40">
    <property type="match status" value="1"/>
</dbReference>
<dbReference type="Pfam" id="PF05524">
    <property type="entry name" value="PEP-utilisers_N"/>
    <property type="match status" value="1"/>
</dbReference>
<dbReference type="SMART" id="SM00065">
    <property type="entry name" value="GAF"/>
    <property type="match status" value="1"/>
</dbReference>
<dbReference type="InterPro" id="IPR003018">
    <property type="entry name" value="GAF"/>
</dbReference>
<dbReference type="PROSITE" id="PS00742">
    <property type="entry name" value="PEP_ENZYMES_2"/>
    <property type="match status" value="1"/>
</dbReference>
<evidence type="ECO:0000256" key="4">
    <source>
        <dbReference type="ARBA" id="ARBA00007837"/>
    </source>
</evidence>